<name>A0A7W9SMF0_ARMRO</name>
<dbReference type="AlphaFoldDB" id="A0A7W9SMF0"/>
<keyword evidence="1" id="KW-0378">Hydrolase</keyword>
<dbReference type="InterPro" id="IPR013529">
    <property type="entry name" value="Glyco_hydro_42_N"/>
</dbReference>
<comment type="caution">
    <text evidence="4">The sequence shown here is derived from an EMBL/GenBank/DDBJ whole genome shotgun (WGS) entry which is preliminary data.</text>
</comment>
<protein>
    <recommendedName>
        <fullName evidence="3">Glycoside hydrolase family 42 N-terminal domain-containing protein</fullName>
    </recommendedName>
</protein>
<dbReference type="Pfam" id="PF02449">
    <property type="entry name" value="Glyco_hydro_42"/>
    <property type="match status" value="1"/>
</dbReference>
<dbReference type="Gene3D" id="3.40.50.880">
    <property type="match status" value="1"/>
</dbReference>
<dbReference type="SUPFAM" id="SSF51445">
    <property type="entry name" value="(Trans)glycosidases"/>
    <property type="match status" value="1"/>
</dbReference>
<organism evidence="4 5">
    <name type="scientific">Armatimonas rosea</name>
    <dbReference type="NCBI Taxonomy" id="685828"/>
    <lineage>
        <taxon>Bacteria</taxon>
        <taxon>Bacillati</taxon>
        <taxon>Armatimonadota</taxon>
        <taxon>Armatimonadia</taxon>
        <taxon>Armatimonadales</taxon>
        <taxon>Armatimonadaceae</taxon>
        <taxon>Armatimonas</taxon>
    </lineage>
</organism>
<dbReference type="Gene3D" id="3.20.20.80">
    <property type="entry name" value="Glycosidases"/>
    <property type="match status" value="1"/>
</dbReference>
<feature type="domain" description="Glycoside hydrolase family 42 N-terminal" evidence="3">
    <location>
        <begin position="97"/>
        <end position="185"/>
    </location>
</feature>
<accession>A0A7W9SMF0</accession>
<gene>
    <name evidence="4" type="ORF">HNQ39_001072</name>
</gene>
<sequence length="619" mass="69088">MQQTPQSDRYTTILWVGGSEAKRPEKFPLFVQRLKEMGINTGMVTGDEDPTRWVKAGMPYYVENVVNRGLCLKFSSRVTDWDKFVTQWVKDGRPEAAFVRDYCLDDPAWRQEAAKKMQAAVAVHKANKPALYDIRDELSTTISANPFDYDFSPRSLAGFRTWLQTQYASVAALNAQWQTSFATWDAVLPFSTDKIKNRMGGGGPEPRGKPDWGEVQALKFAPATAQKDPTRWNFSPWCDFRTYMDIALTRALSEIRDAAKATDPSARVGIEGTQMPSAFGGYDLARLATALDWVEPYDIGNAREIFGSFMPGKPMLTTVGEADARAAQRRLWHLLLQGDTGCIIWWSEDCLDFSKDDWPLTKRAQALAPVLKELQGPVATRFRKATRTTDPIYIHYSQPSIQVAWLLESTVDGSTWHRRFSSYEAQNNQHAKVRAAWLGALHDLGYTPQFTADLAALPANATVILPHSYALTDTERKALSRFKTVLTSGPVGVFDGHGKLTDGYSGPMKAFAQPPTPDELARLLPPPSVQVRPSDHVRVHRYTSGSERLLAFERGVRYQMSESLQQAGGNEALEKPIDVVVTLDKPGLVTDLASGKSLGRTATLRFTLDPWKPSLFSVR</sequence>
<evidence type="ECO:0000259" key="3">
    <source>
        <dbReference type="Pfam" id="PF02449"/>
    </source>
</evidence>
<dbReference type="InterPro" id="IPR017853">
    <property type="entry name" value="GH"/>
</dbReference>
<evidence type="ECO:0000313" key="5">
    <source>
        <dbReference type="Proteomes" id="UP000520814"/>
    </source>
</evidence>
<dbReference type="GO" id="GO:0004565">
    <property type="term" value="F:beta-galactosidase activity"/>
    <property type="evidence" value="ECO:0007669"/>
    <property type="project" value="InterPro"/>
</dbReference>
<evidence type="ECO:0000256" key="1">
    <source>
        <dbReference type="ARBA" id="ARBA00022801"/>
    </source>
</evidence>
<dbReference type="GO" id="GO:0005975">
    <property type="term" value="P:carbohydrate metabolic process"/>
    <property type="evidence" value="ECO:0007669"/>
    <property type="project" value="InterPro"/>
</dbReference>
<dbReference type="Proteomes" id="UP000520814">
    <property type="component" value="Unassembled WGS sequence"/>
</dbReference>
<keyword evidence="2" id="KW-0326">Glycosidase</keyword>
<evidence type="ECO:0000313" key="4">
    <source>
        <dbReference type="EMBL" id="MBB6049310.1"/>
    </source>
</evidence>
<dbReference type="InterPro" id="IPR029062">
    <property type="entry name" value="Class_I_gatase-like"/>
</dbReference>
<evidence type="ECO:0000256" key="2">
    <source>
        <dbReference type="ARBA" id="ARBA00023295"/>
    </source>
</evidence>
<dbReference type="RefSeq" id="WP_184192921.1">
    <property type="nucleotide sequence ID" value="NZ_JACHGW010000001.1"/>
</dbReference>
<proteinExistence type="predicted"/>
<reference evidence="4 5" key="1">
    <citation type="submission" date="2020-08" db="EMBL/GenBank/DDBJ databases">
        <title>Genomic Encyclopedia of Type Strains, Phase IV (KMG-IV): sequencing the most valuable type-strain genomes for metagenomic binning, comparative biology and taxonomic classification.</title>
        <authorList>
            <person name="Goeker M."/>
        </authorList>
    </citation>
    <scope>NUCLEOTIDE SEQUENCE [LARGE SCALE GENOMIC DNA]</scope>
    <source>
        <strain evidence="4 5">DSM 23562</strain>
    </source>
</reference>
<keyword evidence="5" id="KW-1185">Reference proteome</keyword>
<dbReference type="EMBL" id="JACHGW010000001">
    <property type="protein sequence ID" value="MBB6049310.1"/>
    <property type="molecule type" value="Genomic_DNA"/>
</dbReference>
<dbReference type="GO" id="GO:0009341">
    <property type="term" value="C:beta-galactosidase complex"/>
    <property type="evidence" value="ECO:0007669"/>
    <property type="project" value="InterPro"/>
</dbReference>